<dbReference type="Gene3D" id="3.20.20.450">
    <property type="entry name" value="EAL domain"/>
    <property type="match status" value="1"/>
</dbReference>
<accession>A0ABN6E2H3</accession>
<dbReference type="Gene3D" id="3.30.450.20">
    <property type="entry name" value="PAS domain"/>
    <property type="match status" value="1"/>
</dbReference>
<dbReference type="InterPro" id="IPR052155">
    <property type="entry name" value="Biofilm_reg_signaling"/>
</dbReference>
<dbReference type="SMART" id="SM00448">
    <property type="entry name" value="REC"/>
    <property type="match status" value="1"/>
</dbReference>
<feature type="domain" description="PAS" evidence="3">
    <location>
        <begin position="143"/>
        <end position="185"/>
    </location>
</feature>
<evidence type="ECO:0000256" key="1">
    <source>
        <dbReference type="PROSITE-ProRule" id="PRU00169"/>
    </source>
</evidence>
<evidence type="ECO:0008006" key="9">
    <source>
        <dbReference type="Google" id="ProtNLM"/>
    </source>
</evidence>
<proteinExistence type="predicted"/>
<dbReference type="InterPro" id="IPR000014">
    <property type="entry name" value="PAS"/>
</dbReference>
<dbReference type="InterPro" id="IPR000160">
    <property type="entry name" value="GGDEF_dom"/>
</dbReference>
<dbReference type="EMBL" id="AP024355">
    <property type="protein sequence ID" value="BCR06523.1"/>
    <property type="molecule type" value="Genomic_DNA"/>
</dbReference>
<feature type="domain" description="PAC" evidence="4">
    <location>
        <begin position="216"/>
        <end position="268"/>
    </location>
</feature>
<evidence type="ECO:0000259" key="5">
    <source>
        <dbReference type="PROSITE" id="PS50883"/>
    </source>
</evidence>
<reference evidence="7 8" key="1">
    <citation type="journal article" date="2016" name="C (Basel)">
        <title>Selective Growth of and Electricity Production by Marine Exoelectrogenic Bacteria in Self-Aggregated Hydrogel of Microbially Reduced Graphene Oxide.</title>
        <authorList>
            <person name="Yoshida N."/>
            <person name="Goto Y."/>
            <person name="Miyata Y."/>
        </authorList>
    </citation>
    <scope>NUCLEOTIDE SEQUENCE [LARGE SCALE GENOMIC DNA]</scope>
    <source>
        <strain evidence="7 8">NIT-T3</strain>
    </source>
</reference>
<organism evidence="7 8">
    <name type="scientific">Desulfuromonas versatilis</name>
    <dbReference type="NCBI Taxonomy" id="2802975"/>
    <lineage>
        <taxon>Bacteria</taxon>
        <taxon>Pseudomonadati</taxon>
        <taxon>Thermodesulfobacteriota</taxon>
        <taxon>Desulfuromonadia</taxon>
        <taxon>Desulfuromonadales</taxon>
        <taxon>Desulfuromonadaceae</taxon>
        <taxon>Desulfuromonas</taxon>
    </lineage>
</organism>
<dbReference type="InterPro" id="IPR001633">
    <property type="entry name" value="EAL_dom"/>
</dbReference>
<gene>
    <name evidence="7" type="ORF">DESUT3_35920</name>
</gene>
<dbReference type="Pfam" id="PF00072">
    <property type="entry name" value="Response_reg"/>
    <property type="match status" value="1"/>
</dbReference>
<dbReference type="InterPro" id="IPR011006">
    <property type="entry name" value="CheY-like_superfamily"/>
</dbReference>
<dbReference type="SUPFAM" id="SSF55073">
    <property type="entry name" value="Nucleotide cyclase"/>
    <property type="match status" value="1"/>
</dbReference>
<dbReference type="SMART" id="SM00091">
    <property type="entry name" value="PAS"/>
    <property type="match status" value="1"/>
</dbReference>
<dbReference type="PANTHER" id="PTHR44757:SF2">
    <property type="entry name" value="BIOFILM ARCHITECTURE MAINTENANCE PROTEIN MBAA"/>
    <property type="match status" value="1"/>
</dbReference>
<sequence length="692" mass="76785">MSQSAARSETPLVLVVDDEAFMRKVLRDALEQGGYAVLEARDGLEALAAAREHSPDLVLLDVVMPKLDGIATCARLRRRPEGEHLPILMVTAAEDTATINLAYGAGATDFISKPINATHLNHHIRYILRSSRLFADLRQNEARLRLSAKVFECSGEMILVTDPAGRIVDANASFSRLTGYPPEALPALGLDALMADVHDAAFARKLRASLVTRGEWKGEFWIRCKNGGSFPALVAINAVHGEEGGVSHFVAIAADLSRLRETEQRLHYLANFDPLTDLPNRLRFGERLQQSLAERIPTGIVPVFYLDLDDFKEINETLGHQAGDEVLREIARRLQGCIGERDTVGRVGGDEFAVLMRSFSLSEEAAGMAERLLECFARPFTTLGGEVFLNASAGVALSPHDGLSGEELIRNAQTAMHHAKQAGKHRFVFFSERMNHQVRERLLLKNNLRQGLSRDEFLLHYQPKFDSRSGRFTGLEALARWQHPGRGLVWPSHFIPLAEETGLIVPLGESVLEIACAQNRAWQARGFPPFRVAVNLSAQQFRDRDLVATVRGVLQRTGLASNWLELEITETVIMQDTERAVAILEQLRAMGIRITLDDFGTGYSSLSYLKRLPVDCLKIDYTFIKGIFSDPQDAAIVRAIIAMAHSLRLKVVAEGVETEAQRVFLREQGCDEVQGYLAAMPLPVQEVEQYLA</sequence>
<evidence type="ECO:0000313" key="7">
    <source>
        <dbReference type="EMBL" id="BCR06523.1"/>
    </source>
</evidence>
<dbReference type="SUPFAM" id="SSF55785">
    <property type="entry name" value="PYP-like sensor domain (PAS domain)"/>
    <property type="match status" value="1"/>
</dbReference>
<dbReference type="InterPro" id="IPR043128">
    <property type="entry name" value="Rev_trsase/Diguanyl_cyclase"/>
</dbReference>
<keyword evidence="8" id="KW-1185">Reference proteome</keyword>
<dbReference type="PROSITE" id="PS50887">
    <property type="entry name" value="GGDEF"/>
    <property type="match status" value="1"/>
</dbReference>
<evidence type="ECO:0000259" key="2">
    <source>
        <dbReference type="PROSITE" id="PS50110"/>
    </source>
</evidence>
<dbReference type="RefSeq" id="WP_221249898.1">
    <property type="nucleotide sequence ID" value="NZ_AP024355.1"/>
</dbReference>
<dbReference type="SMART" id="SM00052">
    <property type="entry name" value="EAL"/>
    <property type="match status" value="1"/>
</dbReference>
<evidence type="ECO:0000259" key="4">
    <source>
        <dbReference type="PROSITE" id="PS50113"/>
    </source>
</evidence>
<feature type="domain" description="GGDEF" evidence="6">
    <location>
        <begin position="299"/>
        <end position="432"/>
    </location>
</feature>
<dbReference type="Gene3D" id="3.30.70.270">
    <property type="match status" value="1"/>
</dbReference>
<dbReference type="Gene3D" id="3.40.50.2300">
    <property type="match status" value="1"/>
</dbReference>
<evidence type="ECO:0000259" key="3">
    <source>
        <dbReference type="PROSITE" id="PS50112"/>
    </source>
</evidence>
<dbReference type="InterPro" id="IPR035965">
    <property type="entry name" value="PAS-like_dom_sf"/>
</dbReference>
<dbReference type="PROSITE" id="PS50113">
    <property type="entry name" value="PAC"/>
    <property type="match status" value="1"/>
</dbReference>
<dbReference type="Proteomes" id="UP001319827">
    <property type="component" value="Chromosome"/>
</dbReference>
<dbReference type="Pfam" id="PF00563">
    <property type="entry name" value="EAL"/>
    <property type="match status" value="1"/>
</dbReference>
<feature type="domain" description="Response regulatory" evidence="2">
    <location>
        <begin position="12"/>
        <end position="128"/>
    </location>
</feature>
<dbReference type="InterPro" id="IPR029787">
    <property type="entry name" value="Nucleotide_cyclase"/>
</dbReference>
<dbReference type="PANTHER" id="PTHR44757">
    <property type="entry name" value="DIGUANYLATE CYCLASE DGCP"/>
    <property type="match status" value="1"/>
</dbReference>
<dbReference type="SUPFAM" id="SSF52172">
    <property type="entry name" value="CheY-like"/>
    <property type="match status" value="1"/>
</dbReference>
<dbReference type="CDD" id="cd01948">
    <property type="entry name" value="EAL"/>
    <property type="match status" value="1"/>
</dbReference>
<dbReference type="NCBIfam" id="TIGR00254">
    <property type="entry name" value="GGDEF"/>
    <property type="match status" value="1"/>
</dbReference>
<dbReference type="PROSITE" id="PS50883">
    <property type="entry name" value="EAL"/>
    <property type="match status" value="1"/>
</dbReference>
<evidence type="ECO:0000313" key="8">
    <source>
        <dbReference type="Proteomes" id="UP001319827"/>
    </source>
</evidence>
<reference evidence="7 8" key="2">
    <citation type="journal article" date="2021" name="Int. J. Syst. Evol. Microbiol.">
        <title>Isolation and Polyphasic Characterization of Desulfuromonas versatilis sp. Nov., an Electrogenic Bacteria Capable of Versatile Metabolism Isolated from a Graphene Oxide-Reducing Enrichment Culture.</title>
        <authorList>
            <person name="Xie L."/>
            <person name="Yoshida N."/>
            <person name="Ishii S."/>
            <person name="Meng L."/>
        </authorList>
    </citation>
    <scope>NUCLEOTIDE SEQUENCE [LARGE SCALE GENOMIC DNA]</scope>
    <source>
        <strain evidence="7 8">NIT-T3</strain>
    </source>
</reference>
<dbReference type="InterPro" id="IPR001610">
    <property type="entry name" value="PAC"/>
</dbReference>
<feature type="domain" description="EAL" evidence="5">
    <location>
        <begin position="441"/>
        <end position="692"/>
    </location>
</feature>
<dbReference type="SUPFAM" id="SSF141868">
    <property type="entry name" value="EAL domain-like"/>
    <property type="match status" value="1"/>
</dbReference>
<dbReference type="NCBIfam" id="TIGR00229">
    <property type="entry name" value="sensory_box"/>
    <property type="match status" value="1"/>
</dbReference>
<dbReference type="SMART" id="SM00086">
    <property type="entry name" value="PAC"/>
    <property type="match status" value="1"/>
</dbReference>
<keyword evidence="1" id="KW-0597">Phosphoprotein</keyword>
<dbReference type="Pfam" id="PF00990">
    <property type="entry name" value="GGDEF"/>
    <property type="match status" value="1"/>
</dbReference>
<dbReference type="InterPro" id="IPR001789">
    <property type="entry name" value="Sig_transdc_resp-reg_receiver"/>
</dbReference>
<protein>
    <recommendedName>
        <fullName evidence="9">Response regulator receiver modulated diguanylate cyclase/phosphodiesterase with PAS/PAC sensor(S)</fullName>
    </recommendedName>
</protein>
<dbReference type="InterPro" id="IPR035919">
    <property type="entry name" value="EAL_sf"/>
</dbReference>
<evidence type="ECO:0000259" key="6">
    <source>
        <dbReference type="PROSITE" id="PS50887"/>
    </source>
</evidence>
<dbReference type="Pfam" id="PF13426">
    <property type="entry name" value="PAS_9"/>
    <property type="match status" value="1"/>
</dbReference>
<feature type="modified residue" description="4-aspartylphosphate" evidence="1">
    <location>
        <position position="61"/>
    </location>
</feature>
<dbReference type="PROSITE" id="PS50112">
    <property type="entry name" value="PAS"/>
    <property type="match status" value="1"/>
</dbReference>
<dbReference type="SMART" id="SM00267">
    <property type="entry name" value="GGDEF"/>
    <property type="match status" value="1"/>
</dbReference>
<dbReference type="InterPro" id="IPR000700">
    <property type="entry name" value="PAS-assoc_C"/>
</dbReference>
<name>A0ABN6E2H3_9BACT</name>
<dbReference type="CDD" id="cd01949">
    <property type="entry name" value="GGDEF"/>
    <property type="match status" value="1"/>
</dbReference>
<dbReference type="CDD" id="cd00130">
    <property type="entry name" value="PAS"/>
    <property type="match status" value="1"/>
</dbReference>
<dbReference type="PROSITE" id="PS50110">
    <property type="entry name" value="RESPONSE_REGULATORY"/>
    <property type="match status" value="1"/>
</dbReference>